<dbReference type="InterPro" id="IPR004027">
    <property type="entry name" value="SEC_C_motif"/>
</dbReference>
<evidence type="ECO:0000313" key="2">
    <source>
        <dbReference type="Proteomes" id="UP000491168"/>
    </source>
</evidence>
<dbReference type="Pfam" id="PF02810">
    <property type="entry name" value="SEC-C"/>
    <property type="match status" value="1"/>
</dbReference>
<accession>A0A6A1JRK6</accession>
<name>A0A6A1JRK6_9BACE</name>
<protein>
    <recommendedName>
        <fullName evidence="3">SEC-C motif-containing protein</fullName>
    </recommendedName>
</protein>
<dbReference type="Proteomes" id="UP000491168">
    <property type="component" value="Unassembled WGS sequence"/>
</dbReference>
<gene>
    <name evidence="1" type="ORF">F2Y35_18225</name>
</gene>
<dbReference type="RefSeq" id="WP_149928499.1">
    <property type="nucleotide sequence ID" value="NZ_VVYE01000020.1"/>
</dbReference>
<comment type="caution">
    <text evidence="1">The sequence shown here is derived from an EMBL/GenBank/DDBJ whole genome shotgun (WGS) entry which is preliminary data.</text>
</comment>
<evidence type="ECO:0000313" key="1">
    <source>
        <dbReference type="EMBL" id="KAA5488393.1"/>
    </source>
</evidence>
<sequence length="268" mass="31778">MESKYIDILQHLCDDSFDYKGALNVVRKDLHNARSNHQEQQANNFWAIKTVIEIYQGMVDVYELLQQHEYYKAWCEAEQVEIMCNNLQRNSQDVFTIVKDLYECIIRLQGLYPYQIFCSYVIQIKKERCSICNQIRNIRHDCGHRRGYVYNGQFCCNIIEDFELKSIDIVDNPVHKYAVLFTKGKDGNSEDNYDYSLVEGLMQYWTKPFQHWIYYIKHIHKPLTDYPGLTDDDYCPCGSGKKYGECCKSDPEGVKHKVYQFRVEQCLL</sequence>
<proteinExistence type="predicted"/>
<dbReference type="Gene3D" id="3.10.450.50">
    <property type="match status" value="1"/>
</dbReference>
<reference evidence="1 2" key="1">
    <citation type="journal article" date="2019" name="Nat. Med.">
        <title>A library of human gut bacterial isolates paired with longitudinal multiomics data enables mechanistic microbiome research.</title>
        <authorList>
            <person name="Poyet M."/>
            <person name="Groussin M."/>
            <person name="Gibbons S.M."/>
            <person name="Avila-Pacheco J."/>
            <person name="Jiang X."/>
            <person name="Kearney S.M."/>
            <person name="Perrotta A.R."/>
            <person name="Berdy B."/>
            <person name="Zhao S."/>
            <person name="Lieberman T.D."/>
            <person name="Swanson P.K."/>
            <person name="Smith M."/>
            <person name="Roesemann S."/>
            <person name="Alexander J.E."/>
            <person name="Rich S.A."/>
            <person name="Livny J."/>
            <person name="Vlamakis H."/>
            <person name="Clish C."/>
            <person name="Bullock K."/>
            <person name="Deik A."/>
            <person name="Scott J."/>
            <person name="Pierce K.A."/>
            <person name="Xavier R.J."/>
            <person name="Alm E.J."/>
        </authorList>
    </citation>
    <scope>NUCLEOTIDE SEQUENCE [LARGE SCALE GENOMIC DNA]</scope>
    <source>
        <strain evidence="1 2">BIOML-A21</strain>
    </source>
</reference>
<evidence type="ECO:0008006" key="3">
    <source>
        <dbReference type="Google" id="ProtNLM"/>
    </source>
</evidence>
<dbReference type="AlphaFoldDB" id="A0A6A1JRK6"/>
<organism evidence="1 2">
    <name type="scientific">Bacteroides caccae</name>
    <dbReference type="NCBI Taxonomy" id="47678"/>
    <lineage>
        <taxon>Bacteria</taxon>
        <taxon>Pseudomonadati</taxon>
        <taxon>Bacteroidota</taxon>
        <taxon>Bacteroidia</taxon>
        <taxon>Bacteroidales</taxon>
        <taxon>Bacteroidaceae</taxon>
        <taxon>Bacteroides</taxon>
    </lineage>
</organism>
<dbReference type="EMBL" id="VVYF01000020">
    <property type="protein sequence ID" value="KAA5488393.1"/>
    <property type="molecule type" value="Genomic_DNA"/>
</dbReference>